<dbReference type="Gene3D" id="1.10.150.130">
    <property type="match status" value="1"/>
</dbReference>
<dbReference type="STRING" id="1650663.GCA_001486665_03135"/>
<keyword evidence="3" id="KW-0229">DNA integration</keyword>
<dbReference type="Proteomes" id="UP000295184">
    <property type="component" value="Unassembled WGS sequence"/>
</dbReference>
<dbReference type="PANTHER" id="PTHR30629">
    <property type="entry name" value="PROPHAGE INTEGRASE"/>
    <property type="match status" value="1"/>
</dbReference>
<proteinExistence type="inferred from homology"/>
<dbReference type="EMBL" id="SLUM01000038">
    <property type="protein sequence ID" value="TCL52989.1"/>
    <property type="molecule type" value="Genomic_DNA"/>
</dbReference>
<evidence type="ECO:0000256" key="1">
    <source>
        <dbReference type="ARBA" id="ARBA00003283"/>
    </source>
</evidence>
<comment type="caution">
    <text evidence="7">The sequence shown here is derived from an EMBL/GenBank/DDBJ whole genome shotgun (WGS) entry which is preliminary data.</text>
</comment>
<dbReference type="SUPFAM" id="SSF56349">
    <property type="entry name" value="DNA breaking-rejoining enzymes"/>
    <property type="match status" value="1"/>
</dbReference>
<evidence type="ECO:0000256" key="5">
    <source>
        <dbReference type="ARBA" id="ARBA00023172"/>
    </source>
</evidence>
<dbReference type="PANTHER" id="PTHR30629:SF2">
    <property type="entry name" value="PROPHAGE INTEGRASE INTS-RELATED"/>
    <property type="match status" value="1"/>
</dbReference>
<dbReference type="InterPro" id="IPR002104">
    <property type="entry name" value="Integrase_catalytic"/>
</dbReference>
<evidence type="ECO:0000256" key="4">
    <source>
        <dbReference type="ARBA" id="ARBA00023125"/>
    </source>
</evidence>
<keyword evidence="5" id="KW-0233">DNA recombination</keyword>
<dbReference type="GO" id="GO:0015074">
    <property type="term" value="P:DNA integration"/>
    <property type="evidence" value="ECO:0007669"/>
    <property type="project" value="UniProtKB-KW"/>
</dbReference>
<keyword evidence="4" id="KW-0238">DNA-binding</keyword>
<feature type="domain" description="Tyr recombinase" evidence="6">
    <location>
        <begin position="163"/>
        <end position="345"/>
    </location>
</feature>
<dbReference type="RefSeq" id="WP_058966544.1">
    <property type="nucleotide sequence ID" value="NZ_CABKVM010000019.1"/>
</dbReference>
<dbReference type="PROSITE" id="PS51898">
    <property type="entry name" value="TYR_RECOMBINASE"/>
    <property type="match status" value="1"/>
</dbReference>
<protein>
    <submittedName>
        <fullName evidence="7">Site-specific recombinase XerD</fullName>
    </submittedName>
</protein>
<dbReference type="GO" id="GO:0003677">
    <property type="term" value="F:DNA binding"/>
    <property type="evidence" value="ECO:0007669"/>
    <property type="project" value="UniProtKB-KW"/>
</dbReference>
<evidence type="ECO:0000256" key="2">
    <source>
        <dbReference type="ARBA" id="ARBA00008857"/>
    </source>
</evidence>
<evidence type="ECO:0000313" key="8">
    <source>
        <dbReference type="Proteomes" id="UP000295184"/>
    </source>
</evidence>
<dbReference type="Pfam" id="PF14659">
    <property type="entry name" value="Phage_int_SAM_3"/>
    <property type="match status" value="1"/>
</dbReference>
<dbReference type="AlphaFoldDB" id="A0A4R1QHG0"/>
<reference evidence="7 8" key="1">
    <citation type="submission" date="2019-03" db="EMBL/GenBank/DDBJ databases">
        <title>Genomic Encyclopedia of Type Strains, Phase IV (KMG-IV): sequencing the most valuable type-strain genomes for metagenomic binning, comparative biology and taxonomic classification.</title>
        <authorList>
            <person name="Goeker M."/>
        </authorList>
    </citation>
    <scope>NUCLEOTIDE SEQUENCE [LARGE SCALE GENOMIC DNA]</scope>
    <source>
        <strain evidence="7 8">DSM 100451</strain>
    </source>
</reference>
<comment type="function">
    <text evidence="1">Site-specific tyrosine recombinase, which acts by catalyzing the cutting and rejoining of the recombining DNA molecules.</text>
</comment>
<evidence type="ECO:0000313" key="7">
    <source>
        <dbReference type="EMBL" id="TCL52989.1"/>
    </source>
</evidence>
<evidence type="ECO:0000256" key="3">
    <source>
        <dbReference type="ARBA" id="ARBA00022908"/>
    </source>
</evidence>
<dbReference type="InterPro" id="IPR011010">
    <property type="entry name" value="DNA_brk_join_enz"/>
</dbReference>
<gene>
    <name evidence="7" type="ORF">EDD77_13829</name>
</gene>
<comment type="similarity">
    <text evidence="2">Belongs to the 'phage' integrase family.</text>
</comment>
<accession>A0A4R1QHG0</accession>
<dbReference type="InterPro" id="IPR010998">
    <property type="entry name" value="Integrase_recombinase_N"/>
</dbReference>
<dbReference type="InterPro" id="IPR050808">
    <property type="entry name" value="Phage_Integrase"/>
</dbReference>
<dbReference type="CDD" id="cd01189">
    <property type="entry name" value="INT_ICEBs1_C_like"/>
    <property type="match status" value="1"/>
</dbReference>
<name>A0A4R1QHG0_9FIRM</name>
<evidence type="ECO:0000259" key="6">
    <source>
        <dbReference type="PROSITE" id="PS51898"/>
    </source>
</evidence>
<dbReference type="Pfam" id="PF00589">
    <property type="entry name" value="Phage_integrase"/>
    <property type="match status" value="1"/>
</dbReference>
<organism evidence="7 8">
    <name type="scientific">Allofournierella massiliensis</name>
    <dbReference type="NCBI Taxonomy" id="1650663"/>
    <lineage>
        <taxon>Bacteria</taxon>
        <taxon>Bacillati</taxon>
        <taxon>Bacillota</taxon>
        <taxon>Clostridia</taxon>
        <taxon>Eubacteriales</taxon>
        <taxon>Oscillospiraceae</taxon>
        <taxon>Allofournierella</taxon>
    </lineage>
</organism>
<dbReference type="InterPro" id="IPR013762">
    <property type="entry name" value="Integrase-like_cat_sf"/>
</dbReference>
<dbReference type="GO" id="GO:0006310">
    <property type="term" value="P:DNA recombination"/>
    <property type="evidence" value="ECO:0007669"/>
    <property type="project" value="UniProtKB-KW"/>
</dbReference>
<dbReference type="InterPro" id="IPR004107">
    <property type="entry name" value="Integrase_SAM-like_N"/>
</dbReference>
<sequence>MEKRTNTASWDEKNRRWRISVQRDGQRRSFYSSTPGRTGQREANAKADRWLESGVNAAGATVASVYPEWIKRLQTTTSASNWRPIDSRWRKWINPAIGGKKLDRITEQNLQDIVDAAFAAGLSKKTLTSMCCDLRSFFKFCRRSKLTTFSPEDLTIPAGARNKGKEILQPADLVKLFNIDTTTRWGKRVPEEYIHAYRVQVLTGLRPGELLGLEWADLKGHTLHVQRSINCRGEVTKGKNENAVRSVQLPDLAFAEIQAQRAMTGHSKQIFGISNQQNYAKRWAVYCAANGLTPVSPYELRHTFVSIAQVLPEGQVKRLVGHSRSMDTFGIYGHSVNGQDEQAADTLGSVFSSLLSRQA</sequence>
<dbReference type="Gene3D" id="1.10.443.10">
    <property type="entry name" value="Intergrase catalytic core"/>
    <property type="match status" value="1"/>
</dbReference>